<keyword evidence="4" id="KW-0449">Lipoprotein</keyword>
<keyword evidence="4" id="KW-0675">Receptor</keyword>
<feature type="disulfide bond" evidence="2">
    <location>
        <begin position="374"/>
        <end position="392"/>
    </location>
</feature>
<comment type="caution">
    <text evidence="2">Lacks conserved residue(s) required for the propagation of feature annotation.</text>
</comment>
<dbReference type="Proteomes" id="UP000031668">
    <property type="component" value="Unassembled WGS sequence"/>
</dbReference>
<dbReference type="OrthoDB" id="5946163at2759"/>
<reference evidence="4 5" key="1">
    <citation type="journal article" date="2014" name="Genome Biol. Evol.">
        <title>The genome of the myxosporean Thelohanellus kitauei shows adaptations to nutrient acquisition within its fish host.</title>
        <authorList>
            <person name="Yang Y."/>
            <person name="Xiong J."/>
            <person name="Zhou Z."/>
            <person name="Huo F."/>
            <person name="Miao W."/>
            <person name="Ran C."/>
            <person name="Liu Y."/>
            <person name="Zhang J."/>
            <person name="Feng J."/>
            <person name="Wang M."/>
            <person name="Wang M."/>
            <person name="Wang L."/>
            <person name="Yao B."/>
        </authorList>
    </citation>
    <scope>NUCLEOTIDE SEQUENCE [LARGE SCALE GENOMIC DNA]</scope>
    <source>
        <strain evidence="4">Wuqing</strain>
    </source>
</reference>
<dbReference type="PROSITE" id="PS01209">
    <property type="entry name" value="LDLRA_1"/>
    <property type="match status" value="1"/>
</dbReference>
<keyword evidence="5" id="KW-1185">Reference proteome</keyword>
<keyword evidence="3" id="KW-0812">Transmembrane</keyword>
<sequence length="505" mass="58892">MFNYHSWNEFCVIDPLSGIPEQSYTCDSGSHYDSHQMGYVRMANDRCDPHEFHLDANVTVADKCVQNEWTNFLLLFQQQRVFISQLMSTGGHFRKQISTEVNFHQKVEPNNPITFDNSRQAIYNFLGNYITRFHFWDKEEAAIFFKNDTMVTMAIDPVFRVIVFLNGRKQLRVLSLITNFEYVVAYDVTGFRYSPHHKLISFVMSKNTYCYCRFLEQPVCYEHTSDILQFYIDLTVHRAYFLTSENVLVIKTFFNTPKNLETLKEIPYVVDFTAYDDHLYLLESGMLTYRSVKQGNHSVMLINENFDRLTLHRETLESFNHVCESLNCQFMCYQKSSYRVACGCPVNTKNEDGKCNCLPGHPNCLLPYCAGFFCENSKCLLNNVRCNGIDDCGDGSDEKHCHRHCFSTSHICRNNCTSKEMVCDIVEIVVKFQIKTKRLRGIHIFLIICGCLVLLPALGHLIRLCFKKMCNRRVRFRIWSHPDYLPIENQIPEGPEIQNIAFVYG</sequence>
<dbReference type="InterPro" id="IPR023415">
    <property type="entry name" value="LDLR_class-A_CS"/>
</dbReference>
<keyword evidence="1 2" id="KW-1015">Disulfide bond</keyword>
<protein>
    <submittedName>
        <fullName evidence="4">Low-density lipoprotein receptor-related protein 2</fullName>
    </submittedName>
</protein>
<evidence type="ECO:0000256" key="3">
    <source>
        <dbReference type="SAM" id="Phobius"/>
    </source>
</evidence>
<gene>
    <name evidence="4" type="ORF">RF11_07497</name>
</gene>
<dbReference type="SMART" id="SM00192">
    <property type="entry name" value="LDLa"/>
    <property type="match status" value="1"/>
</dbReference>
<accession>A0A0C2MCA2</accession>
<evidence type="ECO:0000313" key="4">
    <source>
        <dbReference type="EMBL" id="KII64646.1"/>
    </source>
</evidence>
<dbReference type="Pfam" id="PF00057">
    <property type="entry name" value="Ldl_recept_a"/>
    <property type="match status" value="1"/>
</dbReference>
<evidence type="ECO:0000256" key="1">
    <source>
        <dbReference type="ARBA" id="ARBA00023157"/>
    </source>
</evidence>
<dbReference type="SUPFAM" id="SSF57424">
    <property type="entry name" value="LDL receptor-like module"/>
    <property type="match status" value="1"/>
</dbReference>
<dbReference type="InterPro" id="IPR036055">
    <property type="entry name" value="LDL_receptor-like_sf"/>
</dbReference>
<dbReference type="EMBL" id="JWZT01004141">
    <property type="protein sequence ID" value="KII64646.1"/>
    <property type="molecule type" value="Genomic_DNA"/>
</dbReference>
<evidence type="ECO:0000256" key="2">
    <source>
        <dbReference type="PROSITE-ProRule" id="PRU00124"/>
    </source>
</evidence>
<dbReference type="CDD" id="cd00112">
    <property type="entry name" value="LDLa"/>
    <property type="match status" value="1"/>
</dbReference>
<feature type="transmembrane region" description="Helical" evidence="3">
    <location>
        <begin position="442"/>
        <end position="466"/>
    </location>
</feature>
<keyword evidence="3" id="KW-0472">Membrane</keyword>
<dbReference type="Gene3D" id="4.10.400.10">
    <property type="entry name" value="Low-density Lipoprotein Receptor"/>
    <property type="match status" value="1"/>
</dbReference>
<dbReference type="PROSITE" id="PS50068">
    <property type="entry name" value="LDLRA_2"/>
    <property type="match status" value="1"/>
</dbReference>
<feature type="disulfide bond" evidence="2">
    <location>
        <begin position="386"/>
        <end position="401"/>
    </location>
</feature>
<proteinExistence type="predicted"/>
<dbReference type="AlphaFoldDB" id="A0A0C2MCA2"/>
<dbReference type="InterPro" id="IPR011042">
    <property type="entry name" value="6-blade_b-propeller_TolB-like"/>
</dbReference>
<dbReference type="Gene3D" id="2.120.10.30">
    <property type="entry name" value="TolB, C-terminal domain"/>
    <property type="match status" value="1"/>
</dbReference>
<organism evidence="4 5">
    <name type="scientific">Thelohanellus kitauei</name>
    <name type="common">Myxosporean</name>
    <dbReference type="NCBI Taxonomy" id="669202"/>
    <lineage>
        <taxon>Eukaryota</taxon>
        <taxon>Metazoa</taxon>
        <taxon>Cnidaria</taxon>
        <taxon>Myxozoa</taxon>
        <taxon>Myxosporea</taxon>
        <taxon>Bivalvulida</taxon>
        <taxon>Platysporina</taxon>
        <taxon>Myxobolidae</taxon>
        <taxon>Thelohanellus</taxon>
    </lineage>
</organism>
<dbReference type="InterPro" id="IPR002172">
    <property type="entry name" value="LDrepeatLR_classA_rpt"/>
</dbReference>
<name>A0A0C2MCA2_THEKT</name>
<comment type="caution">
    <text evidence="4">The sequence shown here is derived from an EMBL/GenBank/DDBJ whole genome shotgun (WGS) entry which is preliminary data.</text>
</comment>
<keyword evidence="3" id="KW-1133">Transmembrane helix</keyword>
<evidence type="ECO:0000313" key="5">
    <source>
        <dbReference type="Proteomes" id="UP000031668"/>
    </source>
</evidence>